<organism evidence="2 3">
    <name type="scientific">Nezara viridula</name>
    <name type="common">Southern green stink bug</name>
    <name type="synonym">Cimex viridulus</name>
    <dbReference type="NCBI Taxonomy" id="85310"/>
    <lineage>
        <taxon>Eukaryota</taxon>
        <taxon>Metazoa</taxon>
        <taxon>Ecdysozoa</taxon>
        <taxon>Arthropoda</taxon>
        <taxon>Hexapoda</taxon>
        <taxon>Insecta</taxon>
        <taxon>Pterygota</taxon>
        <taxon>Neoptera</taxon>
        <taxon>Paraneoptera</taxon>
        <taxon>Hemiptera</taxon>
        <taxon>Heteroptera</taxon>
        <taxon>Panheteroptera</taxon>
        <taxon>Pentatomomorpha</taxon>
        <taxon>Pentatomoidea</taxon>
        <taxon>Pentatomidae</taxon>
        <taxon>Pentatominae</taxon>
        <taxon>Nezara</taxon>
    </lineage>
</organism>
<dbReference type="EMBL" id="OV725079">
    <property type="protein sequence ID" value="CAH1396993.1"/>
    <property type="molecule type" value="Genomic_DNA"/>
</dbReference>
<reference evidence="2" key="1">
    <citation type="submission" date="2022-01" db="EMBL/GenBank/DDBJ databases">
        <authorList>
            <person name="King R."/>
        </authorList>
    </citation>
    <scope>NUCLEOTIDE SEQUENCE</scope>
</reference>
<feature type="region of interest" description="Disordered" evidence="1">
    <location>
        <begin position="55"/>
        <end position="87"/>
    </location>
</feature>
<dbReference type="Proteomes" id="UP001152798">
    <property type="component" value="Chromosome 3"/>
</dbReference>
<dbReference type="AlphaFoldDB" id="A0A9P0H7S9"/>
<accession>A0A9P0H7S9</accession>
<sequence>MSQSTITREVTKVRILTGLIVPEVDKRIGSTRHVASSPDTGGILNSAFPNDCFKADRTTNGGTQGAVIREGSGSSGDEQFVSEKTKG</sequence>
<keyword evidence="3" id="KW-1185">Reference proteome</keyword>
<proteinExistence type="predicted"/>
<evidence type="ECO:0000313" key="3">
    <source>
        <dbReference type="Proteomes" id="UP001152798"/>
    </source>
</evidence>
<evidence type="ECO:0000313" key="2">
    <source>
        <dbReference type="EMBL" id="CAH1396993.1"/>
    </source>
</evidence>
<name>A0A9P0H7S9_NEZVI</name>
<evidence type="ECO:0000256" key="1">
    <source>
        <dbReference type="SAM" id="MobiDB-lite"/>
    </source>
</evidence>
<gene>
    <name evidence="2" type="ORF">NEZAVI_LOCUS6938</name>
</gene>
<protein>
    <submittedName>
        <fullName evidence="2">Uncharacterized protein</fullName>
    </submittedName>
</protein>